<gene>
    <name evidence="6" type="ORF">DL89DRAFT_110421</name>
</gene>
<evidence type="ECO:0000256" key="4">
    <source>
        <dbReference type="ARBA" id="ARBA00023306"/>
    </source>
</evidence>
<accession>A0A1Y1WFH4</accession>
<dbReference type="GO" id="GO:0007091">
    <property type="term" value="P:metaphase/anaphase transition of mitotic cell cycle"/>
    <property type="evidence" value="ECO:0007669"/>
    <property type="project" value="TreeGrafter"/>
</dbReference>
<evidence type="ECO:0000256" key="3">
    <source>
        <dbReference type="ARBA" id="ARBA00022776"/>
    </source>
</evidence>
<dbReference type="GO" id="GO:0070979">
    <property type="term" value="P:protein K11-linked ubiquitination"/>
    <property type="evidence" value="ECO:0007669"/>
    <property type="project" value="TreeGrafter"/>
</dbReference>
<dbReference type="GO" id="GO:0005680">
    <property type="term" value="C:anaphase-promoting complex"/>
    <property type="evidence" value="ECO:0007669"/>
    <property type="project" value="InterPro"/>
</dbReference>
<dbReference type="EMBL" id="MCFD01000003">
    <property type="protein sequence ID" value="ORX72232.1"/>
    <property type="molecule type" value="Genomic_DNA"/>
</dbReference>
<dbReference type="GO" id="GO:0060090">
    <property type="term" value="F:molecular adaptor activity"/>
    <property type="evidence" value="ECO:0007669"/>
    <property type="project" value="TreeGrafter"/>
</dbReference>
<dbReference type="PANTHER" id="PTHR12827">
    <property type="entry name" value="MEIOTIC CHECKPOINT REGULATOR TSG24 FAMILY MEMBER"/>
    <property type="match status" value="1"/>
</dbReference>
<evidence type="ECO:0000313" key="7">
    <source>
        <dbReference type="Proteomes" id="UP000193922"/>
    </source>
</evidence>
<dbReference type="InterPro" id="IPR024990">
    <property type="entry name" value="Apc1"/>
</dbReference>
<evidence type="ECO:0000256" key="5">
    <source>
        <dbReference type="SAM" id="SignalP"/>
    </source>
</evidence>
<reference evidence="6 7" key="1">
    <citation type="submission" date="2016-07" db="EMBL/GenBank/DDBJ databases">
        <title>Pervasive Adenine N6-methylation of Active Genes in Fungi.</title>
        <authorList>
            <consortium name="DOE Joint Genome Institute"/>
            <person name="Mondo S.J."/>
            <person name="Dannebaum R.O."/>
            <person name="Kuo R.C."/>
            <person name="Labutti K."/>
            <person name="Haridas S."/>
            <person name="Kuo A."/>
            <person name="Salamov A."/>
            <person name="Ahrendt S.R."/>
            <person name="Lipzen A."/>
            <person name="Sullivan W."/>
            <person name="Andreopoulos W.B."/>
            <person name="Clum A."/>
            <person name="Lindquist E."/>
            <person name="Daum C."/>
            <person name="Ramamoorthy G.K."/>
            <person name="Gryganskyi A."/>
            <person name="Culley D."/>
            <person name="Magnuson J.K."/>
            <person name="James T.Y."/>
            <person name="O'Malley M.A."/>
            <person name="Stajich J.E."/>
            <person name="Spatafora J.W."/>
            <person name="Visel A."/>
            <person name="Grigoriev I.V."/>
        </authorList>
    </citation>
    <scope>NUCLEOTIDE SEQUENCE [LARGE SCALE GENOMIC DNA]</scope>
    <source>
        <strain evidence="6 7">ATCC 12442</strain>
    </source>
</reference>
<dbReference type="InterPro" id="IPR011989">
    <property type="entry name" value="ARM-like"/>
</dbReference>
<dbReference type="GeneID" id="63799749"/>
<name>A0A1Y1WFH4_9FUNG</name>
<dbReference type="STRING" id="61395.A0A1Y1WFH4"/>
<organism evidence="6 7">
    <name type="scientific">Linderina pennispora</name>
    <dbReference type="NCBI Taxonomy" id="61395"/>
    <lineage>
        <taxon>Eukaryota</taxon>
        <taxon>Fungi</taxon>
        <taxon>Fungi incertae sedis</taxon>
        <taxon>Zoopagomycota</taxon>
        <taxon>Kickxellomycotina</taxon>
        <taxon>Kickxellomycetes</taxon>
        <taxon>Kickxellales</taxon>
        <taxon>Kickxellaceae</taxon>
        <taxon>Linderina</taxon>
    </lineage>
</organism>
<sequence>MWIWQWTCRGSSRRRRSARPRILTWGLWPRRTLGLPVSQALLVFSTQPLNEHDALPVRPVVVSARFRGNRIKSTWTPAEPDLCWAQFHNGVASALALDRDQVARVHASWVLLNRPADEPVGLPGEEDKVRDHRLLRASHAGVLLGLGLAGAGPLRTLPPWQAFQYLSARDGLTSVGFLLGTACAAQGTGDAQAAKLLSLHIPSLLPAGASELMLLSHGTRAAAMLGLGLVYARSQNRRMVEVALRELSMCRTAPAEDHSARLDDADPAESSRECYALSAGFALGLLVLGQGQRTETLADLNLLDTLSAMVGRTVGAVGAESERTGRPGSAMPSAHAMPGVSDLGPVAALGLAFLGTNYRPAAHRLALPSTLQLLRTTDPFVLLWKTLMRCLIMADAITPTAAWIESTVPMPESPEPDLVRARLHITSAACFALAIKHAGSEDAMALQTLLQYFDQLHALAKRPAAGYEARLTRASAQACLNILCISCALVMAGSGNIEVMRRLRCLHAATPMRSYGDHMASHMALGLLFLGGGARLTLSLQRL</sequence>
<keyword evidence="3" id="KW-0498">Mitosis</keyword>
<dbReference type="AlphaFoldDB" id="A0A1Y1WFH4"/>
<dbReference type="GO" id="GO:0051301">
    <property type="term" value="P:cell division"/>
    <property type="evidence" value="ECO:0007669"/>
    <property type="project" value="UniProtKB-KW"/>
</dbReference>
<comment type="caution">
    <text evidence="6">The sequence shown here is derived from an EMBL/GenBank/DDBJ whole genome shotgun (WGS) entry which is preliminary data.</text>
</comment>
<feature type="signal peptide" evidence="5">
    <location>
        <begin position="1"/>
        <end position="34"/>
    </location>
</feature>
<feature type="chain" id="PRO_5012892193" evidence="5">
    <location>
        <begin position="35"/>
        <end position="543"/>
    </location>
</feature>
<dbReference type="PANTHER" id="PTHR12827:SF3">
    <property type="entry name" value="ANAPHASE-PROMOTING COMPLEX SUBUNIT 1"/>
    <property type="match status" value="1"/>
</dbReference>
<dbReference type="Gene3D" id="1.25.10.10">
    <property type="entry name" value="Leucine-rich Repeat Variant"/>
    <property type="match status" value="2"/>
</dbReference>
<protein>
    <submittedName>
        <fullName evidence="6">Uncharacterized protein</fullName>
    </submittedName>
</protein>
<dbReference type="GO" id="GO:0031145">
    <property type="term" value="P:anaphase-promoting complex-dependent catabolic process"/>
    <property type="evidence" value="ECO:0007669"/>
    <property type="project" value="TreeGrafter"/>
</dbReference>
<dbReference type="OrthoDB" id="26401at2759"/>
<keyword evidence="2" id="KW-0132">Cell division</keyword>
<dbReference type="RefSeq" id="XP_040745656.1">
    <property type="nucleotide sequence ID" value="XM_040883101.1"/>
</dbReference>
<keyword evidence="4" id="KW-0131">Cell cycle</keyword>
<dbReference type="Proteomes" id="UP000193922">
    <property type="component" value="Unassembled WGS sequence"/>
</dbReference>
<proteinExistence type="inferred from homology"/>
<evidence type="ECO:0000313" key="6">
    <source>
        <dbReference type="EMBL" id="ORX72232.1"/>
    </source>
</evidence>
<comment type="similarity">
    <text evidence="1">Belongs to the APC1 family.</text>
</comment>
<keyword evidence="7" id="KW-1185">Reference proteome</keyword>
<evidence type="ECO:0000256" key="2">
    <source>
        <dbReference type="ARBA" id="ARBA00022618"/>
    </source>
</evidence>
<evidence type="ECO:0000256" key="1">
    <source>
        <dbReference type="ARBA" id="ARBA00010547"/>
    </source>
</evidence>
<keyword evidence="5" id="KW-0732">Signal</keyword>